<evidence type="ECO:0000313" key="6">
    <source>
        <dbReference type="EMBL" id="QDH68847.1"/>
    </source>
</evidence>
<gene>
    <name evidence="6" type="ORF">FKV23_01045</name>
</gene>
<dbReference type="KEGG" id="lyj:FKV23_01045"/>
<dbReference type="PROSITE" id="PS50931">
    <property type="entry name" value="HTH_LYSR"/>
    <property type="match status" value="1"/>
</dbReference>
<dbReference type="SUPFAM" id="SSF46785">
    <property type="entry name" value="Winged helix' DNA-binding domain"/>
    <property type="match status" value="1"/>
</dbReference>
<dbReference type="GO" id="GO:0003700">
    <property type="term" value="F:DNA-binding transcription factor activity"/>
    <property type="evidence" value="ECO:0007669"/>
    <property type="project" value="InterPro"/>
</dbReference>
<name>A0A514BN93_9GAMM</name>
<dbReference type="InterPro" id="IPR000847">
    <property type="entry name" value="LysR_HTH_N"/>
</dbReference>
<dbReference type="EMBL" id="CP041242">
    <property type="protein sequence ID" value="QDH68847.1"/>
    <property type="molecule type" value="Genomic_DNA"/>
</dbReference>
<dbReference type="GO" id="GO:0019344">
    <property type="term" value="P:cysteine biosynthetic process"/>
    <property type="evidence" value="ECO:0007669"/>
    <property type="project" value="TreeGrafter"/>
</dbReference>
<dbReference type="GO" id="GO:0000976">
    <property type="term" value="F:transcription cis-regulatory region binding"/>
    <property type="evidence" value="ECO:0007669"/>
    <property type="project" value="TreeGrafter"/>
</dbReference>
<dbReference type="Gene3D" id="3.40.190.10">
    <property type="entry name" value="Periplasmic binding protein-like II"/>
    <property type="match status" value="2"/>
</dbReference>
<protein>
    <submittedName>
        <fullName evidence="6">LysR family transcriptional regulator</fullName>
    </submittedName>
</protein>
<dbReference type="Proteomes" id="UP000317199">
    <property type="component" value="Chromosome"/>
</dbReference>
<organism evidence="6 7">
    <name type="scientific">Marilutibacter alkalisoli</name>
    <dbReference type="NCBI Taxonomy" id="2591633"/>
    <lineage>
        <taxon>Bacteria</taxon>
        <taxon>Pseudomonadati</taxon>
        <taxon>Pseudomonadota</taxon>
        <taxon>Gammaproteobacteria</taxon>
        <taxon>Lysobacterales</taxon>
        <taxon>Lysobacteraceae</taxon>
        <taxon>Marilutibacter</taxon>
    </lineage>
</organism>
<keyword evidence="4" id="KW-0804">Transcription</keyword>
<dbReference type="Pfam" id="PF00126">
    <property type="entry name" value="HTH_1"/>
    <property type="match status" value="1"/>
</dbReference>
<dbReference type="Gene3D" id="1.10.10.10">
    <property type="entry name" value="Winged helix-like DNA-binding domain superfamily/Winged helix DNA-binding domain"/>
    <property type="match status" value="1"/>
</dbReference>
<dbReference type="InterPro" id="IPR036388">
    <property type="entry name" value="WH-like_DNA-bd_sf"/>
</dbReference>
<sequence length="350" mass="38211">MTLKELRCLLAIVDAELNISAAAQLMHATQPSLSRHLKLLEEELGFRLFFRHGRSLTGVTPAGHEVIRIARRIVNDAASIRSYAANIRGEGSGELLLTTPQTYARHVLPPVLAELVKRYPRLNVRIQTLGEGDSAERQLQGGSDIVLVSTAGERVPPGVAIPLFCWKRVVLVPRAHRFAGLRRPLTLEEMACEALVTYDSSRRQDSSLRRALAQAGLEARFACSAQDADLIKVYVRAGLGVGLLGELAVEQADRENFAVLEAAPALPECVAWALLPPGCVARDYTLDLIKLLAPQLDLGEIRQALDGTARPAWPRPRPWWGLDAWPAPETVAKVTMRGTDGARIPPACLS</sequence>
<dbReference type="InterPro" id="IPR036390">
    <property type="entry name" value="WH_DNA-bd_sf"/>
</dbReference>
<dbReference type="PRINTS" id="PR00039">
    <property type="entry name" value="HTHLYSR"/>
</dbReference>
<evidence type="ECO:0000256" key="2">
    <source>
        <dbReference type="ARBA" id="ARBA00023015"/>
    </source>
</evidence>
<keyword evidence="2" id="KW-0805">Transcription regulation</keyword>
<dbReference type="AlphaFoldDB" id="A0A514BN93"/>
<feature type="domain" description="HTH lysR-type" evidence="5">
    <location>
        <begin position="1"/>
        <end position="59"/>
    </location>
</feature>
<dbReference type="InterPro" id="IPR005119">
    <property type="entry name" value="LysR_subst-bd"/>
</dbReference>
<dbReference type="Pfam" id="PF03466">
    <property type="entry name" value="LysR_substrate"/>
    <property type="match status" value="1"/>
</dbReference>
<dbReference type="SUPFAM" id="SSF53850">
    <property type="entry name" value="Periplasmic binding protein-like II"/>
    <property type="match status" value="1"/>
</dbReference>
<evidence type="ECO:0000259" key="5">
    <source>
        <dbReference type="PROSITE" id="PS50931"/>
    </source>
</evidence>
<proteinExistence type="inferred from homology"/>
<evidence type="ECO:0000256" key="3">
    <source>
        <dbReference type="ARBA" id="ARBA00023125"/>
    </source>
</evidence>
<keyword evidence="7" id="KW-1185">Reference proteome</keyword>
<keyword evidence="3" id="KW-0238">DNA-binding</keyword>
<evidence type="ECO:0000313" key="7">
    <source>
        <dbReference type="Proteomes" id="UP000317199"/>
    </source>
</evidence>
<reference evidence="6 7" key="1">
    <citation type="submission" date="2019-06" db="EMBL/GenBank/DDBJ databases">
        <title>Lysobacter alkalisoli sp. nov. isolated from saline-alkali soil.</title>
        <authorList>
            <person name="Sun J.-Q."/>
            <person name="Xu L."/>
        </authorList>
    </citation>
    <scope>NUCLEOTIDE SEQUENCE [LARGE SCALE GENOMIC DNA]</scope>
    <source>
        <strain evidence="6 7">SJ-36</strain>
    </source>
</reference>
<comment type="similarity">
    <text evidence="1">Belongs to the LysR transcriptional regulatory family.</text>
</comment>
<evidence type="ECO:0000256" key="4">
    <source>
        <dbReference type="ARBA" id="ARBA00023163"/>
    </source>
</evidence>
<dbReference type="OrthoDB" id="5297026at2"/>
<evidence type="ECO:0000256" key="1">
    <source>
        <dbReference type="ARBA" id="ARBA00009437"/>
    </source>
</evidence>
<accession>A0A514BN93</accession>
<dbReference type="PANTHER" id="PTHR30126:SF6">
    <property type="entry name" value="HTH-TYPE TRANSCRIPTIONAL REGULATOR CYSB-RELATED"/>
    <property type="match status" value="1"/>
</dbReference>
<dbReference type="PANTHER" id="PTHR30126">
    <property type="entry name" value="HTH-TYPE TRANSCRIPTIONAL REGULATOR"/>
    <property type="match status" value="1"/>
</dbReference>